<organism evidence="1 2">
    <name type="scientific">Colletotrichum karsti</name>
    <dbReference type="NCBI Taxonomy" id="1095194"/>
    <lineage>
        <taxon>Eukaryota</taxon>
        <taxon>Fungi</taxon>
        <taxon>Dikarya</taxon>
        <taxon>Ascomycota</taxon>
        <taxon>Pezizomycotina</taxon>
        <taxon>Sordariomycetes</taxon>
        <taxon>Hypocreomycetidae</taxon>
        <taxon>Glomerellales</taxon>
        <taxon>Glomerellaceae</taxon>
        <taxon>Colletotrichum</taxon>
        <taxon>Colletotrichum boninense species complex</taxon>
    </lineage>
</organism>
<dbReference type="RefSeq" id="XP_038751950.1">
    <property type="nucleotide sequence ID" value="XM_038883245.1"/>
</dbReference>
<dbReference type="EMBL" id="JAATWM020000001">
    <property type="protein sequence ID" value="KAF9882489.1"/>
    <property type="molecule type" value="Genomic_DNA"/>
</dbReference>
<gene>
    <name evidence="1" type="ORF">CkaCkLH20_00525</name>
</gene>
<accession>A0A9P6IH61</accession>
<name>A0A9P6IH61_9PEZI</name>
<reference evidence="1" key="1">
    <citation type="submission" date="2020-03" db="EMBL/GenBank/DDBJ databases">
        <authorList>
            <person name="He L."/>
        </authorList>
    </citation>
    <scope>NUCLEOTIDE SEQUENCE</scope>
    <source>
        <strain evidence="1">CkLH20</strain>
    </source>
</reference>
<proteinExistence type="predicted"/>
<sequence length="493" mass="56305">MRETLLRRYSRGKIIDLWPYPNPRPPYGSPNFPRLEPSSYDAEPELNDEFRIIVQVEDHIAVAADRGSQIVLARVVHLGKRRHPDMRCEGMPLPSRPKPDYPVHTDDLIALNFFDHAFFKGSPSMSPAQRADSCFARQAYPLRYLYEAGGKRSPPGHKGDFEKLTGGRCIVPEFYGTWATFVDDGAGQRRFVSVVATEYIQGKSIADMCDELSYVSDNYLIPRPRAFFPRFRSDEAATLRLHEGTRLAILQDVIRQLANHIHLGVKYNNMPLSASDIVVTMYDKNGQLLDKPRAVLFKLTNYEVWETTQDHLDSLEKFGIDSPNHGRDTLEITSRPIHPYEMFCAYSVVELAGWFPSLWMENPYMFDAWLLKVFGAFEYGDHRNSSGKYSTFAELDSIEDPAMGEYAVQEEKERKERFSKAIACFKKWTATQAWPPFIKPADIVAIPLRCREKVEERRVPAWKFPAAASASVALQPAVALAVRPTTMLEDRIR</sequence>
<reference evidence="1" key="2">
    <citation type="submission" date="2020-11" db="EMBL/GenBank/DDBJ databases">
        <title>Whole genome sequencing of Colletotrichum sp.</title>
        <authorList>
            <person name="Li H."/>
        </authorList>
    </citation>
    <scope>NUCLEOTIDE SEQUENCE</scope>
    <source>
        <strain evidence="1">CkLH20</strain>
    </source>
</reference>
<comment type="caution">
    <text evidence="1">The sequence shown here is derived from an EMBL/GenBank/DDBJ whole genome shotgun (WGS) entry which is preliminary data.</text>
</comment>
<evidence type="ECO:0000313" key="1">
    <source>
        <dbReference type="EMBL" id="KAF9882489.1"/>
    </source>
</evidence>
<keyword evidence="2" id="KW-1185">Reference proteome</keyword>
<dbReference type="GeneID" id="62156319"/>
<dbReference type="Proteomes" id="UP000781932">
    <property type="component" value="Unassembled WGS sequence"/>
</dbReference>
<dbReference type="AlphaFoldDB" id="A0A9P6IH61"/>
<protein>
    <submittedName>
        <fullName evidence="1">Uncharacterized protein</fullName>
    </submittedName>
</protein>
<evidence type="ECO:0000313" key="2">
    <source>
        <dbReference type="Proteomes" id="UP000781932"/>
    </source>
</evidence>